<evidence type="ECO:0000313" key="1">
    <source>
        <dbReference type="EMBL" id="OLP43616.1"/>
    </source>
</evidence>
<dbReference type="AlphaFoldDB" id="A0A1Q8ZPB4"/>
<accession>A0A1Q8ZPB4</accession>
<comment type="caution">
    <text evidence="1">The sequence shown here is derived from an EMBL/GenBank/DDBJ whole genome shotgun (WGS) entry which is preliminary data.</text>
</comment>
<organism evidence="1 2">
    <name type="scientific">Rhizobium oryziradicis</name>
    <dbReference type="NCBI Taxonomy" id="1867956"/>
    <lineage>
        <taxon>Bacteria</taxon>
        <taxon>Pseudomonadati</taxon>
        <taxon>Pseudomonadota</taxon>
        <taxon>Alphaproteobacteria</taxon>
        <taxon>Hyphomicrobiales</taxon>
        <taxon>Rhizobiaceae</taxon>
        <taxon>Rhizobium/Agrobacterium group</taxon>
        <taxon>Rhizobium</taxon>
    </lineage>
</organism>
<gene>
    <name evidence="1" type="ORF">BJF95_22480</name>
</gene>
<dbReference type="EMBL" id="MKIM01000028">
    <property type="protein sequence ID" value="OLP43616.1"/>
    <property type="molecule type" value="Genomic_DNA"/>
</dbReference>
<name>A0A1Q8ZPB4_9HYPH</name>
<proteinExistence type="predicted"/>
<reference evidence="1 2" key="1">
    <citation type="submission" date="2016-09" db="EMBL/GenBank/DDBJ databases">
        <title>Rhizobium oryziradicis sp. nov., isolated from the root of rice.</title>
        <authorList>
            <person name="Zhao J."/>
            <person name="Zhang X."/>
        </authorList>
    </citation>
    <scope>NUCLEOTIDE SEQUENCE [LARGE SCALE GENOMIC DNA]</scope>
    <source>
        <strain evidence="1 2">N19</strain>
    </source>
</reference>
<keyword evidence="2" id="KW-1185">Reference proteome</keyword>
<evidence type="ECO:0000313" key="2">
    <source>
        <dbReference type="Proteomes" id="UP000186894"/>
    </source>
</evidence>
<protein>
    <submittedName>
        <fullName evidence="1">Uncharacterized protein</fullName>
    </submittedName>
</protein>
<sequence>MAMSDNIHLERWALERAHNIMLHEGMSLMNAAQWLDKQQTRKSTQNLRDAIQRSLIDAAMLKKPAAPTDETGNS</sequence>
<dbReference type="Proteomes" id="UP000186894">
    <property type="component" value="Unassembled WGS sequence"/>
</dbReference>